<reference evidence="3" key="1">
    <citation type="journal article" date="2019" name="Int. J. Syst. Evol. Microbiol.">
        <title>The Global Catalogue of Microorganisms (GCM) 10K type strain sequencing project: providing services to taxonomists for standard genome sequencing and annotation.</title>
        <authorList>
            <consortium name="The Broad Institute Genomics Platform"/>
            <consortium name="The Broad Institute Genome Sequencing Center for Infectious Disease"/>
            <person name="Wu L."/>
            <person name="Ma J."/>
        </authorList>
    </citation>
    <scope>NUCLEOTIDE SEQUENCE [LARGE SCALE GENOMIC DNA]</scope>
    <source>
        <strain evidence="3">CGMCC 4.7400</strain>
    </source>
</reference>
<gene>
    <name evidence="2" type="ORF">ACFQZ6_23260</name>
</gene>
<dbReference type="EMBL" id="JBHTEB010000001">
    <property type="protein sequence ID" value="MFD0317082.1"/>
    <property type="molecule type" value="Genomic_DNA"/>
</dbReference>
<evidence type="ECO:0008006" key="4">
    <source>
        <dbReference type="Google" id="ProtNLM"/>
    </source>
</evidence>
<keyword evidence="1" id="KW-0812">Transmembrane</keyword>
<keyword evidence="1" id="KW-1133">Transmembrane helix</keyword>
<name>A0ABW2WEV1_9ACTN</name>
<organism evidence="2 3">
    <name type="scientific">Streptomyces flavalbus</name>
    <dbReference type="NCBI Taxonomy" id="2665155"/>
    <lineage>
        <taxon>Bacteria</taxon>
        <taxon>Bacillati</taxon>
        <taxon>Actinomycetota</taxon>
        <taxon>Actinomycetes</taxon>
        <taxon>Kitasatosporales</taxon>
        <taxon>Streptomycetaceae</taxon>
        <taxon>Streptomyces</taxon>
    </lineage>
</organism>
<feature type="transmembrane region" description="Helical" evidence="1">
    <location>
        <begin position="51"/>
        <end position="68"/>
    </location>
</feature>
<comment type="caution">
    <text evidence="2">The sequence shown here is derived from an EMBL/GenBank/DDBJ whole genome shotgun (WGS) entry which is preliminary data.</text>
</comment>
<keyword evidence="3" id="KW-1185">Reference proteome</keyword>
<evidence type="ECO:0000313" key="3">
    <source>
        <dbReference type="Proteomes" id="UP001597023"/>
    </source>
</evidence>
<keyword evidence="1" id="KW-0472">Membrane</keyword>
<dbReference type="RefSeq" id="WP_381612092.1">
    <property type="nucleotide sequence ID" value="NZ_JBHTEB010000001.1"/>
</dbReference>
<evidence type="ECO:0000313" key="2">
    <source>
        <dbReference type="EMBL" id="MFD0317082.1"/>
    </source>
</evidence>
<accession>A0ABW2WEV1</accession>
<feature type="transmembrane region" description="Helical" evidence="1">
    <location>
        <begin position="165"/>
        <end position="186"/>
    </location>
</feature>
<feature type="transmembrane region" description="Helical" evidence="1">
    <location>
        <begin position="21"/>
        <end position="39"/>
    </location>
</feature>
<protein>
    <recommendedName>
        <fullName evidence="4">PH domain-containing protein</fullName>
    </recommendedName>
</protein>
<evidence type="ECO:0000256" key="1">
    <source>
        <dbReference type="SAM" id="Phobius"/>
    </source>
</evidence>
<dbReference type="Proteomes" id="UP001597023">
    <property type="component" value="Unassembled WGS sequence"/>
</dbReference>
<sequence>MTRTPAPGRGHTVLRRRSWPVLCGIALVALGIGMAAAVLKVTSVNGFRGGWQGIPVYLALAGVLGRIANCKVVLREDDVLVVNPLRSHTLPRSAITAAEVDDHGTLELRLDEDHTVGAFAFGGSLVDRVRGTSEQAARTVTAWLDAPHSPPPTATPRAHWTRAPYADAALTACAVTAAVGAVWMGLSG</sequence>
<proteinExistence type="predicted"/>